<dbReference type="AlphaFoldDB" id="A0A6A5Z2R7"/>
<comment type="subcellular location">
    <subcellularLocation>
        <location evidence="1">Membrane</location>
        <topology evidence="1">Multi-pass membrane protein</topology>
    </subcellularLocation>
</comment>
<protein>
    <recommendedName>
        <fullName evidence="9">Ferric oxidoreductase domain-containing protein</fullName>
    </recommendedName>
</protein>
<keyword evidence="4 8" id="KW-1133">Transmembrane helix</keyword>
<dbReference type="GO" id="GO:0006879">
    <property type="term" value="P:intracellular iron ion homeostasis"/>
    <property type="evidence" value="ECO:0007669"/>
    <property type="project" value="TreeGrafter"/>
</dbReference>
<evidence type="ECO:0000256" key="4">
    <source>
        <dbReference type="ARBA" id="ARBA00022989"/>
    </source>
</evidence>
<feature type="region of interest" description="Disordered" evidence="7">
    <location>
        <begin position="18"/>
        <end position="66"/>
    </location>
</feature>
<feature type="transmembrane region" description="Helical" evidence="8">
    <location>
        <begin position="493"/>
        <end position="513"/>
    </location>
</feature>
<dbReference type="GO" id="GO:0005886">
    <property type="term" value="C:plasma membrane"/>
    <property type="evidence" value="ECO:0007669"/>
    <property type="project" value="TreeGrafter"/>
</dbReference>
<dbReference type="GO" id="GO:0015677">
    <property type="term" value="P:copper ion import"/>
    <property type="evidence" value="ECO:0007669"/>
    <property type="project" value="TreeGrafter"/>
</dbReference>
<feature type="compositionally biased region" description="Basic residues" evidence="7">
    <location>
        <begin position="35"/>
        <end position="44"/>
    </location>
</feature>
<organism evidence="10 11">
    <name type="scientific">Lophiotrema nucula</name>
    <dbReference type="NCBI Taxonomy" id="690887"/>
    <lineage>
        <taxon>Eukaryota</taxon>
        <taxon>Fungi</taxon>
        <taxon>Dikarya</taxon>
        <taxon>Ascomycota</taxon>
        <taxon>Pezizomycotina</taxon>
        <taxon>Dothideomycetes</taxon>
        <taxon>Pleosporomycetidae</taxon>
        <taxon>Pleosporales</taxon>
        <taxon>Lophiotremataceae</taxon>
        <taxon>Lophiotrema</taxon>
    </lineage>
</organism>
<gene>
    <name evidence="10" type="ORF">BDV96DRAFT_601202</name>
</gene>
<dbReference type="CDD" id="cd06186">
    <property type="entry name" value="NOX_Duox_like_FAD_NADP"/>
    <property type="match status" value="1"/>
</dbReference>
<dbReference type="Pfam" id="PF01794">
    <property type="entry name" value="Ferric_reduct"/>
    <property type="match status" value="1"/>
</dbReference>
<evidence type="ECO:0000313" key="10">
    <source>
        <dbReference type="EMBL" id="KAF2113725.1"/>
    </source>
</evidence>
<feature type="transmembrane region" description="Helical" evidence="8">
    <location>
        <begin position="463"/>
        <end position="481"/>
    </location>
</feature>
<dbReference type="Proteomes" id="UP000799770">
    <property type="component" value="Unassembled WGS sequence"/>
</dbReference>
<accession>A0A6A5Z2R7</accession>
<evidence type="ECO:0000256" key="8">
    <source>
        <dbReference type="SAM" id="Phobius"/>
    </source>
</evidence>
<keyword evidence="11" id="KW-1185">Reference proteome</keyword>
<dbReference type="InterPro" id="IPR013130">
    <property type="entry name" value="Fe3_Rdtase_TM_dom"/>
</dbReference>
<feature type="transmembrane region" description="Helical" evidence="8">
    <location>
        <begin position="549"/>
        <end position="571"/>
    </location>
</feature>
<dbReference type="GO" id="GO:0006826">
    <property type="term" value="P:iron ion transport"/>
    <property type="evidence" value="ECO:0007669"/>
    <property type="project" value="TreeGrafter"/>
</dbReference>
<dbReference type="Gene3D" id="3.40.50.80">
    <property type="entry name" value="Nucleotide-binding domain of ferredoxin-NADP reductase (FNR) module"/>
    <property type="match status" value="1"/>
</dbReference>
<evidence type="ECO:0000313" key="11">
    <source>
        <dbReference type="Proteomes" id="UP000799770"/>
    </source>
</evidence>
<keyword evidence="3 8" id="KW-0812">Transmembrane</keyword>
<keyword evidence="6 8" id="KW-0472">Membrane</keyword>
<dbReference type="PANTHER" id="PTHR32361">
    <property type="entry name" value="FERRIC/CUPRIC REDUCTASE TRANSMEMBRANE COMPONENT"/>
    <property type="match status" value="1"/>
</dbReference>
<evidence type="ECO:0000256" key="3">
    <source>
        <dbReference type="ARBA" id="ARBA00022692"/>
    </source>
</evidence>
<sequence length="801" mass="89912">MDAAGHHRHTQIDFGAVLNLAEPPPPPPPPSTPRPVHKPSRRAIPKNGISIPSESSTSHATHIPANPPTGLMSYTLVEANNAHVRAHEYVRSTSISPWQSYKELYKLRLDLENWVMVVEKKKSVNYSTQSRRDPFANLGLIRAIRGPDVEEKLEMLKAIQHKGFLLPLQIFRQGRLAHVSHDYMATPLSNLAGNPLLDELQVAAILGQLNDPASPEWKREDQYTSEGKTHIRALSFILMELMQGYEKNGGLVGVVEPDRWSADALSFLSETTSATSAAELLECLLHVLRLVLATSYRHERVKSPKRGLNRWSTFLVSKGPFFGTAGLADPYSSDKLLKFLAYAVAYGGFFMLLVCLAYRSQIARFSNSVRVLVTQHLVYPPIVHRHQHIGPWSRANVLLQLIYAGISCLCLTYKAKDIPSVGLRAARISLINLIPAFANPHLGSAADICGVPLKTFRKIHKSAGYMSSIFLAIHCLVIVAGRIPFPARTQENMWAIIATSMLGTICLLSHRIARRASYEIFIRVHQALAVVSAYSIWRHLKLASFWPKLYVSIFASLFVLSLVIQLLVFIWKNRPEGDMYPYTTVKAVNNTVKLSLKLPRPVKAEGEQTVLDLIIEPRDGFTRTLLEYSNSHPDKPCLAFYSGPHRQSAPVQDFETVIMVASGFGIIAHLPYLKWLIYRHNAHKGRTRRAHLVWKMERNDMEFTLQNMQDLLNEALDDDRKSQILSMTFYMDSAILDEHPFGDRARVLGAKKLDLQAIVEEERGGKQIKRLESEPKGQGDTLVIGSLRKRPFAGHFEGGRA</sequence>
<dbReference type="InterPro" id="IPR039261">
    <property type="entry name" value="FNR_nucleotide-bd"/>
</dbReference>
<evidence type="ECO:0000256" key="2">
    <source>
        <dbReference type="ARBA" id="ARBA00022448"/>
    </source>
</evidence>
<name>A0A6A5Z2R7_9PLEO</name>
<reference evidence="10" key="1">
    <citation type="journal article" date="2020" name="Stud. Mycol.">
        <title>101 Dothideomycetes genomes: a test case for predicting lifestyles and emergence of pathogens.</title>
        <authorList>
            <person name="Haridas S."/>
            <person name="Albert R."/>
            <person name="Binder M."/>
            <person name="Bloem J."/>
            <person name="Labutti K."/>
            <person name="Salamov A."/>
            <person name="Andreopoulos B."/>
            <person name="Baker S."/>
            <person name="Barry K."/>
            <person name="Bills G."/>
            <person name="Bluhm B."/>
            <person name="Cannon C."/>
            <person name="Castanera R."/>
            <person name="Culley D."/>
            <person name="Daum C."/>
            <person name="Ezra D."/>
            <person name="Gonzalez J."/>
            <person name="Henrissat B."/>
            <person name="Kuo A."/>
            <person name="Liang C."/>
            <person name="Lipzen A."/>
            <person name="Lutzoni F."/>
            <person name="Magnuson J."/>
            <person name="Mondo S."/>
            <person name="Nolan M."/>
            <person name="Ohm R."/>
            <person name="Pangilinan J."/>
            <person name="Park H.-J."/>
            <person name="Ramirez L."/>
            <person name="Alfaro M."/>
            <person name="Sun H."/>
            <person name="Tritt A."/>
            <person name="Yoshinaga Y."/>
            <person name="Zwiers L.-H."/>
            <person name="Turgeon B."/>
            <person name="Goodwin S."/>
            <person name="Spatafora J."/>
            <person name="Crous P."/>
            <person name="Grigoriev I."/>
        </authorList>
    </citation>
    <scope>NUCLEOTIDE SEQUENCE</scope>
    <source>
        <strain evidence="10">CBS 627.86</strain>
    </source>
</reference>
<feature type="domain" description="Ferric oxidoreductase" evidence="9">
    <location>
        <begin position="446"/>
        <end position="534"/>
    </location>
</feature>
<keyword evidence="2" id="KW-0813">Transport</keyword>
<evidence type="ECO:0000256" key="6">
    <source>
        <dbReference type="ARBA" id="ARBA00023136"/>
    </source>
</evidence>
<dbReference type="EMBL" id="ML977327">
    <property type="protein sequence ID" value="KAF2113725.1"/>
    <property type="molecule type" value="Genomic_DNA"/>
</dbReference>
<feature type="compositionally biased region" description="Pro residues" evidence="7">
    <location>
        <begin position="22"/>
        <end position="33"/>
    </location>
</feature>
<feature type="transmembrane region" description="Helical" evidence="8">
    <location>
        <begin position="339"/>
        <end position="358"/>
    </location>
</feature>
<dbReference type="InterPro" id="IPR051410">
    <property type="entry name" value="Ferric/Cupric_Reductase"/>
</dbReference>
<proteinExistence type="predicted"/>
<evidence type="ECO:0000259" key="9">
    <source>
        <dbReference type="Pfam" id="PF01794"/>
    </source>
</evidence>
<evidence type="ECO:0000256" key="5">
    <source>
        <dbReference type="ARBA" id="ARBA00023065"/>
    </source>
</evidence>
<feature type="compositionally biased region" description="Polar residues" evidence="7">
    <location>
        <begin position="50"/>
        <end position="60"/>
    </location>
</feature>
<dbReference type="OrthoDB" id="4494341at2759"/>
<dbReference type="PANTHER" id="PTHR32361:SF26">
    <property type="entry name" value="FAD-BINDING 8 DOMAIN-CONTAINING PROTEIN-RELATED"/>
    <property type="match status" value="1"/>
</dbReference>
<keyword evidence="5" id="KW-0406">Ion transport</keyword>
<dbReference type="GO" id="GO:0000293">
    <property type="term" value="F:ferric-chelate reductase activity"/>
    <property type="evidence" value="ECO:0007669"/>
    <property type="project" value="TreeGrafter"/>
</dbReference>
<evidence type="ECO:0000256" key="7">
    <source>
        <dbReference type="SAM" id="MobiDB-lite"/>
    </source>
</evidence>
<evidence type="ECO:0000256" key="1">
    <source>
        <dbReference type="ARBA" id="ARBA00004141"/>
    </source>
</evidence>